<dbReference type="Pfam" id="PF08238">
    <property type="entry name" value="Sel1"/>
    <property type="match status" value="4"/>
</dbReference>
<dbReference type="Gene3D" id="1.10.101.10">
    <property type="entry name" value="PGBD-like superfamily/PGBD"/>
    <property type="match status" value="1"/>
</dbReference>
<feature type="coiled-coil region" evidence="1">
    <location>
        <begin position="97"/>
        <end position="141"/>
    </location>
</feature>
<feature type="domain" description="Peptidoglycan binding-like" evidence="3">
    <location>
        <begin position="660"/>
        <end position="711"/>
    </location>
</feature>
<evidence type="ECO:0000313" key="5">
    <source>
        <dbReference type="Proteomes" id="UP000011932"/>
    </source>
</evidence>
<dbReference type="InterPro" id="IPR011990">
    <property type="entry name" value="TPR-like_helical_dom_sf"/>
</dbReference>
<dbReference type="OrthoDB" id="112232at2"/>
<reference evidence="4 5" key="1">
    <citation type="journal article" date="2013" name="ISME J.">
        <title>By their genes ye shall know them: genomic signatures of predatory bacteria.</title>
        <authorList>
            <person name="Pasternak Z."/>
            <person name="Pietrokovski S."/>
            <person name="Rotem O."/>
            <person name="Gophna U."/>
            <person name="Lurie-Weinberger M.N."/>
            <person name="Jurkevitch E."/>
        </authorList>
    </citation>
    <scope>NUCLEOTIDE SEQUENCE [LARGE SCALE GENOMIC DNA]</scope>
    <source>
        <strain evidence="4">EPB</strain>
    </source>
</reference>
<dbReference type="InterPro" id="IPR002477">
    <property type="entry name" value="Peptidoglycan-bd-like"/>
</dbReference>
<accession>M4VZS5</accession>
<dbReference type="InterPro" id="IPR036365">
    <property type="entry name" value="PGBD-like_sf"/>
</dbReference>
<dbReference type="STRING" id="349215.A11S_1892"/>
<dbReference type="RefSeq" id="WP_015468221.1">
    <property type="nucleotide sequence ID" value="NC_020812.1"/>
</dbReference>
<dbReference type="AlphaFoldDB" id="M4VZS5"/>
<dbReference type="Gene3D" id="1.25.40.10">
    <property type="entry name" value="Tetratricopeptide repeat domain"/>
    <property type="match status" value="1"/>
</dbReference>
<sequence>MSNQARKAPDDRNAVVVSLLNQLADRLHKSEHERQRLLSAIDDLETRSDQSERIFLTLQDKLSKQDATDISILRRQSELEQIWKETLDRLNRAESIATRMEEAFEMQERLARRLEQAAQDKARMLRKIEAIEQSVERTNEAIRTGALVPAGQQSRSIFVAEPSNQNAFWWQRAVRVNTTALVGVLALTILAGYGVSQWDRWRVQFMPTLTMTQNDVETVADLNAEDAAPVLNATTETDTQSDPFIAGLDATLNTDENDLAAFGPADPSLVTDVASEAAGALRVEDLSDMMDVNPDAVATALNAIEPGEAGVVPDLEQDVAAIAAQTKIDQTDADAAPIERAEDVMIVDPVPPQTVQDKGDATAVADRADIESFLRAKREGLAPLTERITPDSSLPTVIKNVEDKAFAGIPEAQHDLAAIYTAGHAGVKVDYKRAALWFEEAAAQGIANARYNLGVLYHQGLGVGKDVATAIRWYRAAAQLGHPEAQYNLGIAHIEGIGTAYDPRLAASFFEQAANAGITEAAYNLGLIYENGLLGAVDTKSAIYWYKNAADRGSPEGQVALDQLSAALNMSKKQVASLYEEMSRDRDPAGAVQNAAPPAVMPQKRSDAVKPVTNIVKTAATERTRPRAEDIAPAIPRLSAADAASLAGEGVVKSDQSLTAQVQEQLMRRGLYPGPADGIGGPLTTDAIRTYQRDNGLAVDGAVNADILAHMLGKQN</sequence>
<dbReference type="SUPFAM" id="SSF81901">
    <property type="entry name" value="HCP-like"/>
    <property type="match status" value="1"/>
</dbReference>
<dbReference type="PATRIC" id="fig|349215.9.peg.1836"/>
<evidence type="ECO:0000256" key="2">
    <source>
        <dbReference type="SAM" id="MobiDB-lite"/>
    </source>
</evidence>
<dbReference type="SUPFAM" id="SSF47090">
    <property type="entry name" value="PGBD-like"/>
    <property type="match status" value="1"/>
</dbReference>
<keyword evidence="1" id="KW-0175">Coiled coil</keyword>
<dbReference type="InterPro" id="IPR036366">
    <property type="entry name" value="PGBDSf"/>
</dbReference>
<dbReference type="HOGENOM" id="CLU_386761_0_0_5"/>
<name>M4VZS5_9BACT</name>
<protein>
    <recommendedName>
        <fullName evidence="3">Peptidoglycan binding-like domain-containing protein</fullName>
    </recommendedName>
</protein>
<dbReference type="SMART" id="SM00671">
    <property type="entry name" value="SEL1"/>
    <property type="match status" value="4"/>
</dbReference>
<organism evidence="4 5">
    <name type="scientific">Micavibrio aeruginosavorus EPB</name>
    <dbReference type="NCBI Taxonomy" id="349215"/>
    <lineage>
        <taxon>Bacteria</taxon>
        <taxon>Pseudomonadati</taxon>
        <taxon>Bdellovibrionota</taxon>
        <taxon>Bdellovibrionia</taxon>
        <taxon>Bdellovibrionales</taxon>
        <taxon>Pseudobdellovibrionaceae</taxon>
        <taxon>Micavibrio</taxon>
    </lineage>
</organism>
<dbReference type="KEGG" id="man:A11S_1892"/>
<dbReference type="Proteomes" id="UP000011932">
    <property type="component" value="Chromosome"/>
</dbReference>
<evidence type="ECO:0000256" key="1">
    <source>
        <dbReference type="SAM" id="Coils"/>
    </source>
</evidence>
<feature type="region of interest" description="Disordered" evidence="2">
    <location>
        <begin position="588"/>
        <end position="608"/>
    </location>
</feature>
<dbReference type="InterPro" id="IPR050767">
    <property type="entry name" value="Sel1_AlgK"/>
</dbReference>
<dbReference type="PANTHER" id="PTHR11102:SF160">
    <property type="entry name" value="ERAD-ASSOCIATED E3 UBIQUITIN-PROTEIN LIGASE COMPONENT HRD3"/>
    <property type="match status" value="1"/>
</dbReference>
<evidence type="ECO:0000259" key="3">
    <source>
        <dbReference type="Pfam" id="PF01471"/>
    </source>
</evidence>
<proteinExistence type="predicted"/>
<dbReference type="PANTHER" id="PTHR11102">
    <property type="entry name" value="SEL-1-LIKE PROTEIN"/>
    <property type="match status" value="1"/>
</dbReference>
<evidence type="ECO:0000313" key="4">
    <source>
        <dbReference type="EMBL" id="AGH98694.1"/>
    </source>
</evidence>
<gene>
    <name evidence="4" type="ORF">A11S_1892</name>
</gene>
<feature type="coiled-coil region" evidence="1">
    <location>
        <begin position="20"/>
        <end position="47"/>
    </location>
</feature>
<dbReference type="InterPro" id="IPR006597">
    <property type="entry name" value="Sel1-like"/>
</dbReference>
<dbReference type="Pfam" id="PF01471">
    <property type="entry name" value="PG_binding_1"/>
    <property type="match status" value="1"/>
</dbReference>
<dbReference type="EMBL" id="CP003538">
    <property type="protein sequence ID" value="AGH98694.1"/>
    <property type="molecule type" value="Genomic_DNA"/>
</dbReference>